<name>A0AAD1C327_METFU</name>
<evidence type="ECO:0000256" key="1">
    <source>
        <dbReference type="SAM" id="MobiDB-lite"/>
    </source>
</evidence>
<accession>A0AAD1C327</accession>
<dbReference type="EMBL" id="AP014862">
    <property type="protein sequence ID" value="BAU74679.1"/>
    <property type="molecule type" value="Genomic_DNA"/>
</dbReference>
<dbReference type="KEGG" id="pfuw:KF707C_29910"/>
<dbReference type="AlphaFoldDB" id="A0AAD1C327"/>
<sequence length="55" mass="6033">MEHPRHEDRRTGGARRAGAGAQPEGPASSGPVVTRVATHRDRVRSYVLIRHYSAV</sequence>
<proteinExistence type="predicted"/>
<reference evidence="2 3" key="2">
    <citation type="journal article" date="2017" name="Int. J. Syst. Evol. Microbiol.">
        <title>Pseudomonas furukawaii sp. nov., a polychlorinated biphenyl-degrading bacterium isolated from biphenyl-contaminated soil in Japan.</title>
        <authorList>
            <person name="Kimura N."/>
            <person name="Watanabe T."/>
            <person name="Suenaga H."/>
            <person name="Fujihara H."/>
            <person name="Futagami T."/>
            <person name="Goto M."/>
            <person name="Hanada S."/>
            <person name="Hirose J."/>
        </authorList>
    </citation>
    <scope>NUCLEOTIDE SEQUENCE [LARGE SCALE GENOMIC DNA]</scope>
    <source>
        <strain evidence="3">DSM 10086 / NBRC 110670 / KF707</strain>
    </source>
</reference>
<protein>
    <submittedName>
        <fullName evidence="2">Uncharacterized protein</fullName>
    </submittedName>
</protein>
<feature type="region of interest" description="Disordered" evidence="1">
    <location>
        <begin position="1"/>
        <end position="37"/>
    </location>
</feature>
<evidence type="ECO:0000313" key="3">
    <source>
        <dbReference type="Proteomes" id="UP000218554"/>
    </source>
</evidence>
<feature type="compositionally biased region" description="Basic and acidic residues" evidence="1">
    <location>
        <begin position="1"/>
        <end position="11"/>
    </location>
</feature>
<gene>
    <name evidence="2" type="ORF">KF707C_29910</name>
</gene>
<keyword evidence="3" id="KW-1185">Reference proteome</keyword>
<evidence type="ECO:0000313" key="2">
    <source>
        <dbReference type="EMBL" id="BAU74679.1"/>
    </source>
</evidence>
<organism evidence="2 3">
    <name type="scientific">Metapseudomonas furukawaii</name>
    <name type="common">Pseudomonas furukawaii</name>
    <dbReference type="NCBI Taxonomy" id="1149133"/>
    <lineage>
        <taxon>Bacteria</taxon>
        <taxon>Pseudomonadati</taxon>
        <taxon>Pseudomonadota</taxon>
        <taxon>Gammaproteobacteria</taxon>
        <taxon>Pseudomonadales</taxon>
        <taxon>Pseudomonadaceae</taxon>
        <taxon>Metapseudomonas</taxon>
    </lineage>
</organism>
<dbReference type="Proteomes" id="UP000218554">
    <property type="component" value="Chromosome"/>
</dbReference>
<reference evidence="3" key="1">
    <citation type="submission" date="2015-05" db="EMBL/GenBank/DDBJ databases">
        <title>Draft genome sequencing of a biphenyl-degrading bacterium, Pseudomonas balearica KF707 (=NBRC110670).</title>
        <authorList>
            <person name="Kimura N."/>
            <person name="Hirose J."/>
            <person name="Watanabe T."/>
            <person name="Suenaga H."/>
            <person name="Fujihara H."/>
            <person name="Noguchi M."/>
            <person name="Hashimoto M."/>
            <person name="Shimodaira J."/>
            <person name="Tsuchikane K."/>
            <person name="Hosoyama A."/>
            <person name="Yamazoe A."/>
            <person name="Fujita N."/>
            <person name="Furukawa K."/>
        </authorList>
    </citation>
    <scope>NUCLEOTIDE SEQUENCE [LARGE SCALE GENOMIC DNA]</scope>
    <source>
        <strain evidence="3">DSM 10086 / NBRC 110670 / KF707</strain>
    </source>
</reference>